<feature type="signal peptide" evidence="3">
    <location>
        <begin position="1"/>
        <end position="21"/>
    </location>
</feature>
<dbReference type="CDD" id="cd06334">
    <property type="entry name" value="PBP1_ABC_ligand_binding-like"/>
    <property type="match status" value="1"/>
</dbReference>
<feature type="chain" id="PRO_5015645078" evidence="3">
    <location>
        <begin position="22"/>
        <end position="428"/>
    </location>
</feature>
<evidence type="ECO:0000313" key="5">
    <source>
        <dbReference type="EMBL" id="PWE29574.1"/>
    </source>
</evidence>
<proteinExistence type="inferred from homology"/>
<organism evidence="5 6">
    <name type="scientific">Pararhodobacter marinus</name>
    <dbReference type="NCBI Taxonomy" id="2184063"/>
    <lineage>
        <taxon>Bacteria</taxon>
        <taxon>Pseudomonadati</taxon>
        <taxon>Pseudomonadota</taxon>
        <taxon>Alphaproteobacteria</taxon>
        <taxon>Rhodobacterales</taxon>
        <taxon>Paracoccaceae</taxon>
        <taxon>Pararhodobacter</taxon>
    </lineage>
</organism>
<dbReference type="Gene3D" id="3.40.50.2300">
    <property type="match status" value="2"/>
</dbReference>
<dbReference type="RefSeq" id="WP_109532688.1">
    <property type="nucleotide sequence ID" value="NZ_CAXPUO010000035.1"/>
</dbReference>
<evidence type="ECO:0000259" key="4">
    <source>
        <dbReference type="Pfam" id="PF13458"/>
    </source>
</evidence>
<dbReference type="Pfam" id="PF13458">
    <property type="entry name" value="Peripla_BP_6"/>
    <property type="match status" value="1"/>
</dbReference>
<dbReference type="InterPro" id="IPR028082">
    <property type="entry name" value="Peripla_BP_I"/>
</dbReference>
<accession>A0A2U2CCQ4</accession>
<dbReference type="EMBL" id="QEYD01000004">
    <property type="protein sequence ID" value="PWE29574.1"/>
    <property type="molecule type" value="Genomic_DNA"/>
</dbReference>
<keyword evidence="2 3" id="KW-0732">Signal</keyword>
<evidence type="ECO:0000256" key="3">
    <source>
        <dbReference type="SAM" id="SignalP"/>
    </source>
</evidence>
<dbReference type="PANTHER" id="PTHR47235">
    <property type="entry name" value="BLR6548 PROTEIN"/>
    <property type="match status" value="1"/>
</dbReference>
<dbReference type="AlphaFoldDB" id="A0A2U2CCQ4"/>
<reference evidence="5 6" key="1">
    <citation type="submission" date="2018-05" db="EMBL/GenBank/DDBJ databases">
        <title>Pararhodobacter marina sp. nov., isolated from deep-sea water of the Indian Ocean.</title>
        <authorList>
            <person name="Lai Q.Sr."/>
            <person name="Liu X."/>
            <person name="Shao Z."/>
        </authorList>
    </citation>
    <scope>NUCLEOTIDE SEQUENCE [LARGE SCALE GENOMIC DNA]</scope>
    <source>
        <strain evidence="5 6">CIC4N-9</strain>
    </source>
</reference>
<protein>
    <submittedName>
        <fullName evidence="5">ABC transporter permease</fullName>
    </submittedName>
</protein>
<comment type="similarity">
    <text evidence="1">Belongs to the leucine-binding protein family.</text>
</comment>
<evidence type="ECO:0000256" key="1">
    <source>
        <dbReference type="ARBA" id="ARBA00010062"/>
    </source>
</evidence>
<sequence>MKMTKIAALVAAAAIATPVVAQDLHFPMLNYRTGPFAPGGIPFADGYQDYLTLINERDGGIGGLPIRTTECETAYNTERGVECYESIRGDSPLIVQPLSTGITYQLIPRVTEDGVPLHTMGYGRTSAMEGETFPWVFNYPANYWDGASVAINYLLDQNDDSLEGKKIVLIYHNSAYGREPIPTLQNLSERYGFELVEIPVDSPGQEQSSQWLQIRRERPDYVIMWGWGVMNAVAIQEAANIRFPMENFIGIWWSGSENDVVPVGAGADGYTALTFHGVGTDYPVYDDIQTYVVDRGLAAGNGDQIGSAVYSRGLYAAMLAVEAARTAQELAGHAQITPAEMRAGMEALSISEERLAELGLPNFSAPFDVSCQNHGGSGAAMIQQWDADTQTWSLITDWIDSDRELIGELATADAAAYAAENNITPGCL</sequence>
<dbReference type="InterPro" id="IPR028081">
    <property type="entry name" value="Leu-bd"/>
</dbReference>
<dbReference type="OrthoDB" id="8184122at2"/>
<evidence type="ECO:0000256" key="2">
    <source>
        <dbReference type="ARBA" id="ARBA00022729"/>
    </source>
</evidence>
<name>A0A2U2CCQ4_9RHOB</name>
<feature type="domain" description="Leucine-binding protein" evidence="4">
    <location>
        <begin position="26"/>
        <end position="389"/>
    </location>
</feature>
<dbReference type="GeneID" id="94364720"/>
<keyword evidence="6" id="KW-1185">Reference proteome</keyword>
<evidence type="ECO:0000313" key="6">
    <source>
        <dbReference type="Proteomes" id="UP000244940"/>
    </source>
</evidence>
<gene>
    <name evidence="5" type="ORF">C4N9_07450</name>
</gene>
<dbReference type="SUPFAM" id="SSF53822">
    <property type="entry name" value="Periplasmic binding protein-like I"/>
    <property type="match status" value="1"/>
</dbReference>
<comment type="caution">
    <text evidence="5">The sequence shown here is derived from an EMBL/GenBank/DDBJ whole genome shotgun (WGS) entry which is preliminary data.</text>
</comment>
<dbReference type="PANTHER" id="PTHR47235:SF1">
    <property type="entry name" value="BLR6548 PROTEIN"/>
    <property type="match status" value="1"/>
</dbReference>
<dbReference type="Proteomes" id="UP000244940">
    <property type="component" value="Unassembled WGS sequence"/>
</dbReference>